<organism evidence="1 2">
    <name type="scientific">Glossina palpalis gambiensis</name>
    <dbReference type="NCBI Taxonomy" id="67801"/>
    <lineage>
        <taxon>Eukaryota</taxon>
        <taxon>Metazoa</taxon>
        <taxon>Ecdysozoa</taxon>
        <taxon>Arthropoda</taxon>
        <taxon>Hexapoda</taxon>
        <taxon>Insecta</taxon>
        <taxon>Pterygota</taxon>
        <taxon>Neoptera</taxon>
        <taxon>Endopterygota</taxon>
        <taxon>Diptera</taxon>
        <taxon>Brachycera</taxon>
        <taxon>Muscomorpha</taxon>
        <taxon>Hippoboscoidea</taxon>
        <taxon>Glossinidae</taxon>
        <taxon>Glossina</taxon>
    </lineage>
</organism>
<dbReference type="Proteomes" id="UP000092460">
    <property type="component" value="Unassembled WGS sequence"/>
</dbReference>
<dbReference type="EMBL" id="JXJN01002821">
    <property type="status" value="NOT_ANNOTATED_CDS"/>
    <property type="molecule type" value="Genomic_DNA"/>
</dbReference>
<reference evidence="2" key="1">
    <citation type="submission" date="2015-01" db="EMBL/GenBank/DDBJ databases">
        <authorList>
            <person name="Aksoy S."/>
            <person name="Warren W."/>
            <person name="Wilson R.K."/>
        </authorList>
    </citation>
    <scope>NUCLEOTIDE SEQUENCE [LARGE SCALE GENOMIC DNA]</scope>
    <source>
        <strain evidence="2">IAEA</strain>
    </source>
</reference>
<dbReference type="AlphaFoldDB" id="A0A1B0ASJ0"/>
<accession>A0A1B0ASJ0</accession>
<evidence type="ECO:0000313" key="2">
    <source>
        <dbReference type="Proteomes" id="UP000092460"/>
    </source>
</evidence>
<keyword evidence="2" id="KW-1185">Reference proteome</keyword>
<name>A0A1B0ASJ0_9MUSC</name>
<protein>
    <submittedName>
        <fullName evidence="1">Uncharacterized protein</fullName>
    </submittedName>
</protein>
<dbReference type="EnsemblMetazoa" id="GPPI007046-RA">
    <property type="protein sequence ID" value="GPPI007046-PA"/>
    <property type="gene ID" value="GPPI007046"/>
</dbReference>
<dbReference type="VEuPathDB" id="VectorBase:GPPI007046"/>
<proteinExistence type="predicted"/>
<evidence type="ECO:0000313" key="1">
    <source>
        <dbReference type="EnsemblMetazoa" id="GPPI007046-PA"/>
    </source>
</evidence>
<sequence>MRGRIPIKVETLHVVNEVRKSIFIRELEVAKQSEKRNPNECMLCQYNHQARHHDNIISTYYSYQPCVVSWPRLYTNDRRNRTIFAKEGEPSGEKMYEADRTLDVELNKSRVCGIKYILIWELTISNF</sequence>
<reference evidence="1" key="2">
    <citation type="submission" date="2020-05" db="UniProtKB">
        <authorList>
            <consortium name="EnsemblMetazoa"/>
        </authorList>
    </citation>
    <scope>IDENTIFICATION</scope>
    <source>
        <strain evidence="1">IAEA</strain>
    </source>
</reference>